<dbReference type="SUPFAM" id="SSF53474">
    <property type="entry name" value="alpha/beta-Hydrolases"/>
    <property type="match status" value="1"/>
</dbReference>
<dbReference type="EMBL" id="JBHMEA010000016">
    <property type="protein sequence ID" value="MFB9231209.1"/>
    <property type="molecule type" value="Genomic_DNA"/>
</dbReference>
<dbReference type="Pfam" id="PF20408">
    <property type="entry name" value="Abhydrolase_11"/>
    <property type="match status" value="1"/>
</dbReference>
<comment type="caution">
    <text evidence="3">The sequence shown here is derived from an EMBL/GenBank/DDBJ whole genome shotgun (WGS) entry which is preliminary data.</text>
</comment>
<evidence type="ECO:0000259" key="2">
    <source>
        <dbReference type="Pfam" id="PF20408"/>
    </source>
</evidence>
<protein>
    <submittedName>
        <fullName evidence="3">Dienelactone hydrolase family protein</fullName>
        <ecNumber evidence="3">3.1.-.-</ecNumber>
    </submittedName>
</protein>
<gene>
    <name evidence="3" type="ORF">ACFFUT_05345</name>
</gene>
<dbReference type="InterPro" id="IPR046879">
    <property type="entry name" value="KANL3/Tex30_Abhydrolase"/>
</dbReference>
<dbReference type="EC" id="3.1.-.-" evidence="3"/>
<keyword evidence="4" id="KW-1185">Reference proteome</keyword>
<sequence>MNNVKIEKRNVILGSKSQEGILRLPDDALGLVVFAHGAGSSRLSPRNNYVADRLAERNIATLLFDLLTEAEAADREKVFDIPLLSGRLLEAIEWVRDQPELSQLKMGLFGASTGAAAALVAASWQKELIVTVVSRGGRPDLAGAELSKVTAPTFLIVGGADYQVIKLNEDAAHQFTCDHKMTLVPHATHLFEEPGTLDSVVDLAADWFVRSFAKSTAE</sequence>
<evidence type="ECO:0000313" key="3">
    <source>
        <dbReference type="EMBL" id="MFB9231209.1"/>
    </source>
</evidence>
<dbReference type="InterPro" id="IPR029058">
    <property type="entry name" value="AB_hydrolase_fold"/>
</dbReference>
<name>A0ABV5JCN4_9RHOB</name>
<organism evidence="3 4">
    <name type="scientific">Pseudohalocynthiibacter aestuariivivens</name>
    <dbReference type="NCBI Taxonomy" id="1591409"/>
    <lineage>
        <taxon>Bacteria</taxon>
        <taxon>Pseudomonadati</taxon>
        <taxon>Pseudomonadota</taxon>
        <taxon>Alphaproteobacteria</taxon>
        <taxon>Rhodobacterales</taxon>
        <taxon>Paracoccaceae</taxon>
        <taxon>Pseudohalocynthiibacter</taxon>
    </lineage>
</organism>
<dbReference type="PANTHER" id="PTHR22946">
    <property type="entry name" value="DIENELACTONE HYDROLASE DOMAIN-CONTAINING PROTEIN-RELATED"/>
    <property type="match status" value="1"/>
</dbReference>
<evidence type="ECO:0000256" key="1">
    <source>
        <dbReference type="ARBA" id="ARBA00022801"/>
    </source>
</evidence>
<feature type="domain" description="KANL3/Tex30 alpha/beta hydrolase-like" evidence="2">
    <location>
        <begin position="31"/>
        <end position="194"/>
    </location>
</feature>
<dbReference type="PANTHER" id="PTHR22946:SF9">
    <property type="entry name" value="POLYKETIDE TRANSFERASE AF380"/>
    <property type="match status" value="1"/>
</dbReference>
<keyword evidence="1 3" id="KW-0378">Hydrolase</keyword>
<evidence type="ECO:0000313" key="4">
    <source>
        <dbReference type="Proteomes" id="UP001589683"/>
    </source>
</evidence>
<proteinExistence type="predicted"/>
<reference evidence="3 4" key="1">
    <citation type="submission" date="2024-09" db="EMBL/GenBank/DDBJ databases">
        <authorList>
            <person name="Sun Q."/>
            <person name="Mori K."/>
        </authorList>
    </citation>
    <scope>NUCLEOTIDE SEQUENCE [LARGE SCALE GENOMIC DNA]</scope>
    <source>
        <strain evidence="3 4">CECT 8726</strain>
    </source>
</reference>
<dbReference type="GO" id="GO:0016787">
    <property type="term" value="F:hydrolase activity"/>
    <property type="evidence" value="ECO:0007669"/>
    <property type="project" value="UniProtKB-KW"/>
</dbReference>
<dbReference type="InterPro" id="IPR050261">
    <property type="entry name" value="FrsA_esterase"/>
</dbReference>
<dbReference type="Proteomes" id="UP001589683">
    <property type="component" value="Unassembled WGS sequence"/>
</dbReference>
<dbReference type="Gene3D" id="3.40.50.1820">
    <property type="entry name" value="alpha/beta hydrolase"/>
    <property type="match status" value="1"/>
</dbReference>
<accession>A0ABV5JCN4</accession>
<dbReference type="RefSeq" id="WP_213889042.1">
    <property type="nucleotide sequence ID" value="NZ_JAGFNU010000005.1"/>
</dbReference>